<keyword evidence="2" id="KW-1185">Reference proteome</keyword>
<protein>
    <submittedName>
        <fullName evidence="1">Uncharacterized protein</fullName>
    </submittedName>
</protein>
<evidence type="ECO:0000313" key="2">
    <source>
        <dbReference type="Proteomes" id="UP000694391"/>
    </source>
</evidence>
<dbReference type="Ensembl" id="ENSCAFT00020024053.1">
    <property type="protein sequence ID" value="ENSCAFP00020020775.1"/>
    <property type="gene ID" value="ENSCAFG00020016442.1"/>
</dbReference>
<reference evidence="1" key="1">
    <citation type="submission" date="2025-08" db="UniProtKB">
        <authorList>
            <consortium name="Ensembl"/>
        </authorList>
    </citation>
    <scope>IDENTIFICATION</scope>
</reference>
<reference evidence="1" key="2">
    <citation type="submission" date="2025-09" db="UniProtKB">
        <authorList>
            <consortium name="Ensembl"/>
        </authorList>
    </citation>
    <scope>IDENTIFICATION</scope>
</reference>
<accession>A0A8C0KVL0</accession>
<evidence type="ECO:0000313" key="1">
    <source>
        <dbReference type="Ensembl" id="ENSCAFP00020020775.1"/>
    </source>
</evidence>
<sequence length="126" mass="13038">MFSYLILCPSTGPSLIRPARPVSPLSPAPLPVQCSWTPGAAGSPASTPASCSSSLHAPAPTCPGALSSASFKFFLSFFFFFSLPFLVLGDPEKNLSGGFLCTVPHPGRTCLDPAADGCHADPSREP</sequence>
<dbReference type="AlphaFoldDB" id="A0A8C0KVL0"/>
<organism evidence="1 2">
    <name type="scientific">Canis lupus dingo</name>
    <name type="common">dingo</name>
    <dbReference type="NCBI Taxonomy" id="286419"/>
    <lineage>
        <taxon>Eukaryota</taxon>
        <taxon>Metazoa</taxon>
        <taxon>Chordata</taxon>
        <taxon>Craniata</taxon>
        <taxon>Vertebrata</taxon>
        <taxon>Euteleostomi</taxon>
        <taxon>Mammalia</taxon>
        <taxon>Eutheria</taxon>
        <taxon>Laurasiatheria</taxon>
        <taxon>Carnivora</taxon>
        <taxon>Caniformia</taxon>
        <taxon>Canidae</taxon>
        <taxon>Canis</taxon>
    </lineage>
</organism>
<name>A0A8C0KVL0_CANLU</name>
<proteinExistence type="predicted"/>
<dbReference type="Proteomes" id="UP000694391">
    <property type="component" value="Unplaced"/>
</dbReference>